<reference evidence="4" key="1">
    <citation type="submission" date="2022-09" db="EMBL/GenBank/DDBJ databases">
        <title>Fusarium specimens isolated from Avocado Roots.</title>
        <authorList>
            <person name="Stajich J."/>
            <person name="Roper C."/>
            <person name="Heimlech-Rivalta G."/>
        </authorList>
    </citation>
    <scope>NUCLEOTIDE SEQUENCE</scope>
    <source>
        <strain evidence="4">CF00095</strain>
    </source>
</reference>
<evidence type="ECO:0000313" key="4">
    <source>
        <dbReference type="EMBL" id="KAJ4112147.1"/>
    </source>
</evidence>
<protein>
    <recommendedName>
        <fullName evidence="3">DUF7908 domain-containing protein</fullName>
    </recommendedName>
</protein>
<evidence type="ECO:0000259" key="3">
    <source>
        <dbReference type="Pfam" id="PF25485"/>
    </source>
</evidence>
<dbReference type="EMBL" id="JAOQBH010000032">
    <property type="protein sequence ID" value="KAJ4112147.1"/>
    <property type="molecule type" value="Genomic_DNA"/>
</dbReference>
<organism evidence="4 5">
    <name type="scientific">Fusarium equiseti</name>
    <name type="common">Fusarium scirpi</name>
    <dbReference type="NCBI Taxonomy" id="61235"/>
    <lineage>
        <taxon>Eukaryota</taxon>
        <taxon>Fungi</taxon>
        <taxon>Dikarya</taxon>
        <taxon>Ascomycota</taxon>
        <taxon>Pezizomycotina</taxon>
        <taxon>Sordariomycetes</taxon>
        <taxon>Hypocreomycetidae</taxon>
        <taxon>Hypocreales</taxon>
        <taxon>Nectriaceae</taxon>
        <taxon>Fusarium</taxon>
        <taxon>Fusarium incarnatum-equiseti species complex</taxon>
    </lineage>
</organism>
<feature type="compositionally biased region" description="Polar residues" evidence="1">
    <location>
        <begin position="224"/>
        <end position="243"/>
    </location>
</feature>
<feature type="compositionally biased region" description="Polar residues" evidence="1">
    <location>
        <begin position="303"/>
        <end position="317"/>
    </location>
</feature>
<feature type="region of interest" description="Disordered" evidence="1">
    <location>
        <begin position="301"/>
        <end position="410"/>
    </location>
</feature>
<feature type="compositionally biased region" description="Polar residues" evidence="1">
    <location>
        <begin position="383"/>
        <end position="408"/>
    </location>
</feature>
<feature type="compositionally biased region" description="Low complexity" evidence="1">
    <location>
        <begin position="318"/>
        <end position="360"/>
    </location>
</feature>
<feature type="region of interest" description="Disordered" evidence="1">
    <location>
        <begin position="104"/>
        <end position="124"/>
    </location>
</feature>
<gene>
    <name evidence="4" type="ORF">NW768_011726</name>
</gene>
<dbReference type="Proteomes" id="UP001152024">
    <property type="component" value="Unassembled WGS sequence"/>
</dbReference>
<evidence type="ECO:0000313" key="5">
    <source>
        <dbReference type="Proteomes" id="UP001152024"/>
    </source>
</evidence>
<feature type="signal peptide" evidence="2">
    <location>
        <begin position="1"/>
        <end position="19"/>
    </location>
</feature>
<name>A0ABQ8QWT3_FUSEQ</name>
<proteinExistence type="predicted"/>
<sequence>MKSFIFISAILKAAEVVSARDLVAMEAPADTWCVTYLSTYIAAVTNQGNEAPSAQNSGRLPFQPSLRPTFARNTSISVTRSALSTDIGPESSLFTSDVISTADTPPFDSESSDSDVDPTAVQSSSATLTVTDSLSTVATPTTDTAATSTPTDIIEPAGRNVIFLIQTTSNQKRSFYKRANNEFVGDSNPQVCTFADTFNLVEGEGQLFASGFPIYYSGEDYKELSSQGRPPSGSVTSGFTDTGGSLAFRNPELPSGEAGFCQDADGQVYITFTTGPSGCTPVSLGIYNVEQCQNGKLVGVDELTSSGPGTVTATAERSLSTESTSGELTESTGFVPSESNSSASQTSEFEVSVTVSESSTLGRSDTSSEETSASTVTEDVETLSSVSGTSGDPDSQPPTASTSQLVTETSDLLDSTTTYNDGIGISTTSIVGSQTETTETTGVDTLSTEVVNDVDTTTTGTTDTTTTNADTTTLPENPTTTEAKTTTEEITTTAEPTTTTAPPPEPTPQFACGNDGFTTTYTYNGVTFNLGCGRLASYSPLDDARTASYGECLRRCALNSACNGIIWDPAVSFCALASLVNDVGPYPAYDIAQVASRS</sequence>
<evidence type="ECO:0000256" key="2">
    <source>
        <dbReference type="SAM" id="SignalP"/>
    </source>
</evidence>
<feature type="region of interest" description="Disordered" evidence="1">
    <location>
        <begin position="223"/>
        <end position="243"/>
    </location>
</feature>
<feature type="domain" description="DUF7908" evidence="3">
    <location>
        <begin position="160"/>
        <end position="289"/>
    </location>
</feature>
<comment type="caution">
    <text evidence="4">The sequence shown here is derived from an EMBL/GenBank/DDBJ whole genome shotgun (WGS) entry which is preliminary data.</text>
</comment>
<feature type="region of interest" description="Disordered" evidence="1">
    <location>
        <begin position="455"/>
        <end position="507"/>
    </location>
</feature>
<keyword evidence="5" id="KW-1185">Reference proteome</keyword>
<keyword evidence="2" id="KW-0732">Signal</keyword>
<accession>A0ABQ8QWT3</accession>
<dbReference type="Pfam" id="PF25485">
    <property type="entry name" value="DUF7908"/>
    <property type="match status" value="1"/>
</dbReference>
<dbReference type="InterPro" id="IPR057230">
    <property type="entry name" value="DUF7908"/>
</dbReference>
<feature type="chain" id="PRO_5045278427" description="DUF7908 domain-containing protein" evidence="2">
    <location>
        <begin position="20"/>
        <end position="598"/>
    </location>
</feature>
<evidence type="ECO:0000256" key="1">
    <source>
        <dbReference type="SAM" id="MobiDB-lite"/>
    </source>
</evidence>
<feature type="compositionally biased region" description="Low complexity" evidence="1">
    <location>
        <begin position="455"/>
        <end position="500"/>
    </location>
</feature>